<reference evidence="5" key="1">
    <citation type="submission" date="2016-10" db="EMBL/GenBank/DDBJ databases">
        <authorList>
            <person name="Varghese N."/>
            <person name="Submissions S."/>
        </authorList>
    </citation>
    <scope>NUCLEOTIDE SEQUENCE [LARGE SCALE GENOMIC DNA]</scope>
    <source>
        <strain evidence="5">DSM 28453</strain>
    </source>
</reference>
<dbReference type="InterPro" id="IPR027417">
    <property type="entry name" value="P-loop_NTPase"/>
</dbReference>
<dbReference type="CDD" id="cd18032">
    <property type="entry name" value="DEXHc_RE_I_III_res"/>
    <property type="match status" value="1"/>
</dbReference>
<organism evidence="4 5">
    <name type="scientific">Shimia haliotis</name>
    <dbReference type="NCBI Taxonomy" id="1280847"/>
    <lineage>
        <taxon>Bacteria</taxon>
        <taxon>Pseudomonadati</taxon>
        <taxon>Pseudomonadota</taxon>
        <taxon>Alphaproteobacteria</taxon>
        <taxon>Rhodobacterales</taxon>
        <taxon>Roseobacteraceae</taxon>
    </lineage>
</organism>
<protein>
    <submittedName>
        <fullName evidence="4">PLD-like domain-containing protein</fullName>
    </submittedName>
</protein>
<evidence type="ECO:0000313" key="4">
    <source>
        <dbReference type="EMBL" id="SFK93953.1"/>
    </source>
</evidence>
<feature type="domain" description="Helicase C-terminal" evidence="3">
    <location>
        <begin position="362"/>
        <end position="509"/>
    </location>
</feature>
<accession>A0A1I4DLJ8</accession>
<dbReference type="Pfam" id="PF04851">
    <property type="entry name" value="ResIII"/>
    <property type="match status" value="1"/>
</dbReference>
<dbReference type="OrthoDB" id="9803459at2"/>
<dbReference type="SUPFAM" id="SSF52540">
    <property type="entry name" value="P-loop containing nucleoside triphosphate hydrolases"/>
    <property type="match status" value="1"/>
</dbReference>
<dbReference type="Pfam" id="PF00271">
    <property type="entry name" value="Helicase_C"/>
    <property type="match status" value="1"/>
</dbReference>
<evidence type="ECO:0000256" key="1">
    <source>
        <dbReference type="SAM" id="MobiDB-lite"/>
    </source>
</evidence>
<evidence type="ECO:0000259" key="2">
    <source>
        <dbReference type="PROSITE" id="PS51192"/>
    </source>
</evidence>
<dbReference type="RefSeq" id="WP_093323216.1">
    <property type="nucleotide sequence ID" value="NZ_FOSZ01000003.1"/>
</dbReference>
<dbReference type="InterPro" id="IPR006935">
    <property type="entry name" value="Helicase/UvrB_N"/>
</dbReference>
<dbReference type="Gene3D" id="3.30.870.10">
    <property type="entry name" value="Endonuclease Chain A"/>
    <property type="match status" value="1"/>
</dbReference>
<dbReference type="InterPro" id="IPR021835">
    <property type="entry name" value="DUF3427"/>
</dbReference>
<dbReference type="SMART" id="SM00490">
    <property type="entry name" value="HELICc"/>
    <property type="match status" value="1"/>
</dbReference>
<dbReference type="InterPro" id="IPR052511">
    <property type="entry name" value="ATP-dep_Helicase"/>
</dbReference>
<dbReference type="InterPro" id="IPR014001">
    <property type="entry name" value="Helicase_ATP-bd"/>
</dbReference>
<dbReference type="InterPro" id="IPR001650">
    <property type="entry name" value="Helicase_C-like"/>
</dbReference>
<dbReference type="PANTHER" id="PTHR47962">
    <property type="entry name" value="ATP-DEPENDENT HELICASE LHR-RELATED-RELATED"/>
    <property type="match status" value="1"/>
</dbReference>
<dbReference type="GO" id="GO:0003677">
    <property type="term" value="F:DNA binding"/>
    <property type="evidence" value="ECO:0007669"/>
    <property type="project" value="InterPro"/>
</dbReference>
<dbReference type="Pfam" id="PF11907">
    <property type="entry name" value="DUF3427"/>
    <property type="match status" value="1"/>
</dbReference>
<proteinExistence type="predicted"/>
<dbReference type="SMART" id="SM00487">
    <property type="entry name" value="DEXDc"/>
    <property type="match status" value="1"/>
</dbReference>
<dbReference type="GO" id="GO:0016887">
    <property type="term" value="F:ATP hydrolysis activity"/>
    <property type="evidence" value="ECO:0007669"/>
    <property type="project" value="TreeGrafter"/>
</dbReference>
<evidence type="ECO:0000259" key="3">
    <source>
        <dbReference type="PROSITE" id="PS51194"/>
    </source>
</evidence>
<dbReference type="PANTHER" id="PTHR47962:SF4">
    <property type="entry name" value="HELICASE"/>
    <property type="match status" value="1"/>
</dbReference>
<feature type="region of interest" description="Disordered" evidence="1">
    <location>
        <begin position="126"/>
        <end position="148"/>
    </location>
</feature>
<dbReference type="PROSITE" id="PS51194">
    <property type="entry name" value="HELICASE_CTER"/>
    <property type="match status" value="1"/>
</dbReference>
<evidence type="ECO:0000313" key="5">
    <source>
        <dbReference type="Proteomes" id="UP000198851"/>
    </source>
</evidence>
<name>A0A1I4DLJ8_9RHOB</name>
<dbReference type="CDD" id="cd18799">
    <property type="entry name" value="SF2_C_EcoAI-like"/>
    <property type="match status" value="1"/>
</dbReference>
<dbReference type="PROSITE" id="PS51192">
    <property type="entry name" value="HELICASE_ATP_BIND_1"/>
    <property type="match status" value="1"/>
</dbReference>
<gene>
    <name evidence="4" type="ORF">SAMN04488036_103252</name>
</gene>
<dbReference type="GO" id="GO:0005524">
    <property type="term" value="F:ATP binding"/>
    <property type="evidence" value="ECO:0007669"/>
    <property type="project" value="InterPro"/>
</dbReference>
<dbReference type="EMBL" id="FOSZ01000003">
    <property type="protein sequence ID" value="SFK93953.1"/>
    <property type="molecule type" value="Genomic_DNA"/>
</dbReference>
<sequence>MLARGGRLRLLAGDYMDVTDPQALQQLMDLEGNVDLRVFEAAKQPFHPKAWIFRTQTGEGALIVGSSNLSRTALSNGVEWNLQLRPSRELLRSATTAFETLFHAENTPKLSNEWIKAYTARRRTLAPTSARKEMEEAEPALDAPTPHGVQKEALQALILSRARGETAGLVVLATGLGKTYLAAFDSLPFAKVLFVSHREEILTQAMEAFRTLRPDARMGRFVGGDQDSDADILFASVQSLARVANLARFNAASFDYIVIDEFHHASAPTYQRLIDFFRPQWLLGLTATPNRSDGANLLALCNENLVFDCDLWEGINRALLCPFKYHGVPDLVEYAQIPWRNGRFDPEELTTALATHSRAQNAFEQFQKFGQSKAIGFCASRRHADFMADYFGKRGLKAVAVHSGPSSAPRTSSLERLQAGDLDIVFSVDMFNEGVDVPEIDTVLMLRPTESPVIWLQQLGRGLRKSASKTHLAVIDYIGNHRSFLNKARTLFDVDAGDRALAEALASYGAGQWVWPKGCDVTYELETIDILRSLLRTPRENEQLAAFYRDFSERWGQRPTASEIAHARFDPKRNGQGSWFEFVDSMGDLSPDQKHVLFATKDFLKEVERTAMTKSYKMLVLKALLSLDGFGRSVSLTDLLVPFASLLKQNPRLAADANVTPTNDIAIRRVMTRYPLEAWVDAKNGRWFSKDDRHLVSHLSLADRHRSTFNAMLRELVDWRLSDYLSRTEVSQPVLQLAEDQTPFKPKQLTVGREYMRKEIPTFFGAEFNTGSWQQGIVRVGEALILLVTLNKRSMSQGSEYSDYFESPEIFHWQSQTSTRKDGRNGQMISGKQPSDLHLFVRDSKLRAGKAAPFHYCGEVALQSWHGEKPINVVFRLKHPLSGEYAQKMLVGDS</sequence>
<dbReference type="STRING" id="1280847.SAMN04488036_103252"/>
<dbReference type="Proteomes" id="UP000198851">
    <property type="component" value="Unassembled WGS sequence"/>
</dbReference>
<dbReference type="AlphaFoldDB" id="A0A1I4DLJ8"/>
<dbReference type="Gene3D" id="3.40.50.300">
    <property type="entry name" value="P-loop containing nucleotide triphosphate hydrolases"/>
    <property type="match status" value="2"/>
</dbReference>
<feature type="domain" description="Helicase ATP-binding" evidence="2">
    <location>
        <begin position="159"/>
        <end position="307"/>
    </location>
</feature>
<keyword evidence="5" id="KW-1185">Reference proteome</keyword>